<feature type="region of interest" description="Disordered" evidence="1">
    <location>
        <begin position="132"/>
        <end position="179"/>
    </location>
</feature>
<protein>
    <submittedName>
        <fullName evidence="2">Uncharacterized protein</fullName>
    </submittedName>
</protein>
<comment type="caution">
    <text evidence="2">The sequence shown here is derived from an EMBL/GenBank/DDBJ whole genome shotgun (WGS) entry which is preliminary data.</text>
</comment>
<dbReference type="EMBL" id="CAUJNA010000002">
    <property type="protein sequence ID" value="CAJ1370165.1"/>
    <property type="molecule type" value="Genomic_DNA"/>
</dbReference>
<reference evidence="2" key="1">
    <citation type="submission" date="2023-08" db="EMBL/GenBank/DDBJ databases">
        <authorList>
            <person name="Chen Y."/>
            <person name="Shah S."/>
            <person name="Dougan E. K."/>
            <person name="Thang M."/>
            <person name="Chan C."/>
        </authorList>
    </citation>
    <scope>NUCLEOTIDE SEQUENCE</scope>
</reference>
<dbReference type="Proteomes" id="UP001178507">
    <property type="component" value="Unassembled WGS sequence"/>
</dbReference>
<name>A0AA36HKC7_9DINO</name>
<sequence length="301" mass="33275">MSRGMLPRGSVGLQLPRSKTGPTAAPTLRQNEGPRMPSLKGSIVMAMKPKQRPQPPWRPAGKAPKPVPRKVAPLPNRTLPKKTGPSSAPGIVPLKGSVALAKAGPKAAKKKVPGPALRGSVAQMLKAAKPLKAPVKVRPVRPVRPPAPKTAATAGKRTRNLPDAWESLKKRRHDKPMEDLEFPSAELEEEFEEVEVEVEEVVHRNLKPKQRTPQPPPPPKPKRKIVFKEVKARLVHKDQQNRFWESLCSLSVANVQGRLRGSIQFLSAGGLPRRRLRGQIRAGQENKVEFYIFEEFPESDL</sequence>
<evidence type="ECO:0000256" key="1">
    <source>
        <dbReference type="SAM" id="MobiDB-lite"/>
    </source>
</evidence>
<accession>A0AA36HKC7</accession>
<feature type="region of interest" description="Disordered" evidence="1">
    <location>
        <begin position="1"/>
        <end position="92"/>
    </location>
</feature>
<evidence type="ECO:0000313" key="3">
    <source>
        <dbReference type="Proteomes" id="UP001178507"/>
    </source>
</evidence>
<feature type="compositionally biased region" description="Low complexity" evidence="1">
    <location>
        <begin position="59"/>
        <end position="75"/>
    </location>
</feature>
<keyword evidence="3" id="KW-1185">Reference proteome</keyword>
<dbReference type="AlphaFoldDB" id="A0AA36HKC7"/>
<organism evidence="2 3">
    <name type="scientific">Effrenium voratum</name>
    <dbReference type="NCBI Taxonomy" id="2562239"/>
    <lineage>
        <taxon>Eukaryota</taxon>
        <taxon>Sar</taxon>
        <taxon>Alveolata</taxon>
        <taxon>Dinophyceae</taxon>
        <taxon>Suessiales</taxon>
        <taxon>Symbiodiniaceae</taxon>
        <taxon>Effrenium</taxon>
    </lineage>
</organism>
<feature type="region of interest" description="Disordered" evidence="1">
    <location>
        <begin position="203"/>
        <end position="223"/>
    </location>
</feature>
<gene>
    <name evidence="2" type="ORF">EVOR1521_LOCUS800</name>
</gene>
<evidence type="ECO:0000313" key="2">
    <source>
        <dbReference type="EMBL" id="CAJ1370165.1"/>
    </source>
</evidence>
<proteinExistence type="predicted"/>